<keyword evidence="1" id="KW-0677">Repeat</keyword>
<dbReference type="PANTHER" id="PTHR24153:SF8">
    <property type="entry name" value="FORKED, ISOFORM F"/>
    <property type="match status" value="1"/>
</dbReference>
<dbReference type="EMBL" id="CM000622">
    <property type="protein sequence ID" value="EEC44902.1"/>
    <property type="molecule type" value="Genomic_DNA"/>
</dbReference>
<proteinExistence type="predicted"/>
<name>B7G971_PHATC</name>
<dbReference type="PANTHER" id="PTHR24153">
    <property type="entry name" value="ESPIN"/>
    <property type="match status" value="1"/>
</dbReference>
<accession>B7G971</accession>
<dbReference type="GO" id="GO:0051017">
    <property type="term" value="P:actin filament bundle assembly"/>
    <property type="evidence" value="ECO:0007669"/>
    <property type="project" value="TreeGrafter"/>
</dbReference>
<dbReference type="SUPFAM" id="SSF48403">
    <property type="entry name" value="Ankyrin repeat"/>
    <property type="match status" value="1"/>
</dbReference>
<dbReference type="RefSeq" id="XP_002183720.1">
    <property type="nucleotide sequence ID" value="XM_002183684.1"/>
</dbReference>
<reference evidence="4 5" key="1">
    <citation type="journal article" date="2008" name="Nature">
        <title>The Phaeodactylum genome reveals the evolutionary history of diatom genomes.</title>
        <authorList>
            <person name="Bowler C."/>
            <person name="Allen A.E."/>
            <person name="Badger J.H."/>
            <person name="Grimwood J."/>
            <person name="Jabbari K."/>
            <person name="Kuo A."/>
            <person name="Maheswari U."/>
            <person name="Martens C."/>
            <person name="Maumus F."/>
            <person name="Otillar R.P."/>
            <person name="Rayko E."/>
            <person name="Salamov A."/>
            <person name="Vandepoele K."/>
            <person name="Beszteri B."/>
            <person name="Gruber A."/>
            <person name="Heijde M."/>
            <person name="Katinka M."/>
            <person name="Mock T."/>
            <person name="Valentin K."/>
            <person name="Verret F."/>
            <person name="Berges J.A."/>
            <person name="Brownlee C."/>
            <person name="Cadoret J.P."/>
            <person name="Chiovitti A."/>
            <person name="Choi C.J."/>
            <person name="Coesel S."/>
            <person name="De Martino A."/>
            <person name="Detter J.C."/>
            <person name="Durkin C."/>
            <person name="Falciatore A."/>
            <person name="Fournet J."/>
            <person name="Haruta M."/>
            <person name="Huysman M.J."/>
            <person name="Jenkins B.D."/>
            <person name="Jiroutova K."/>
            <person name="Jorgensen R.E."/>
            <person name="Joubert Y."/>
            <person name="Kaplan A."/>
            <person name="Kroger N."/>
            <person name="Kroth P.G."/>
            <person name="La Roche J."/>
            <person name="Lindquist E."/>
            <person name="Lommer M."/>
            <person name="Martin-Jezequel V."/>
            <person name="Lopez P.J."/>
            <person name="Lucas S."/>
            <person name="Mangogna M."/>
            <person name="McGinnis K."/>
            <person name="Medlin L.K."/>
            <person name="Montsant A."/>
            <person name="Oudot-Le Secq M.P."/>
            <person name="Napoli C."/>
            <person name="Obornik M."/>
            <person name="Parker M.S."/>
            <person name="Petit J.L."/>
            <person name="Porcel B.M."/>
            <person name="Poulsen N."/>
            <person name="Robison M."/>
            <person name="Rychlewski L."/>
            <person name="Rynearson T.A."/>
            <person name="Schmutz J."/>
            <person name="Shapiro H."/>
            <person name="Siaut M."/>
            <person name="Stanley M."/>
            <person name="Sussman M.R."/>
            <person name="Taylor A.R."/>
            <person name="Vardi A."/>
            <person name="von Dassow P."/>
            <person name="Vyverman W."/>
            <person name="Willis A."/>
            <person name="Wyrwicz L.S."/>
            <person name="Rokhsar D.S."/>
            <person name="Weissenbach J."/>
            <person name="Armbrust E.V."/>
            <person name="Green B.R."/>
            <person name="Van de Peer Y."/>
            <person name="Grigoriev I.V."/>
        </authorList>
    </citation>
    <scope>NUCLEOTIDE SEQUENCE [LARGE SCALE GENOMIC DNA]</scope>
    <source>
        <strain evidence="4 5">CCAP 1055/1</strain>
    </source>
</reference>
<dbReference type="Proteomes" id="UP000000759">
    <property type="component" value="Chromosome 20"/>
</dbReference>
<evidence type="ECO:0000256" key="1">
    <source>
        <dbReference type="ARBA" id="ARBA00022737"/>
    </source>
</evidence>
<feature type="coiled-coil region" evidence="3">
    <location>
        <begin position="402"/>
        <end position="440"/>
    </location>
</feature>
<dbReference type="AlphaFoldDB" id="B7G971"/>
<gene>
    <name evidence="4" type="ORF">PHATRDRAFT_49011</name>
</gene>
<keyword evidence="2" id="KW-0040">ANK repeat</keyword>
<evidence type="ECO:0000256" key="2">
    <source>
        <dbReference type="ARBA" id="ARBA00023043"/>
    </source>
</evidence>
<dbReference type="eggNOG" id="ENOG502SPI8">
    <property type="taxonomic scope" value="Eukaryota"/>
</dbReference>
<dbReference type="InParanoid" id="B7G971"/>
<evidence type="ECO:0000313" key="5">
    <source>
        <dbReference type="Proteomes" id="UP000000759"/>
    </source>
</evidence>
<sequence>MPSCGMCVATSTGDECGKLSEREILQNVEELNAAIAQEEIFSKVDVSDDPPKTIEVSLLDTLPETFSNEELLLGTVKPKDSAEFLSEMITSSRISEQQRLLDPVVSKDVQLNDKRLSEFVANNDTIIESEHTSHAHFETKTELAGESLPADVVIPKREKVGMELSKTVHRDPSESLVELDFDVNPGKLYTALQRKDWDLVLMQLREFPEESSFWISRREIDGRLRWRLLPIHGALVFKAPEFIIQALLDAYPDGARATDDQGMLPIHLSYKAGSSEIVVRMLYSAFPDSLTVADRKGRTPVQLAETTYGTNREGFLCALESTNHNDVESSIEGTTAEQGNTTSITKLDRMIFLAKSDDSTTQATRPLGTGVQVEARKMNSSTAVTSTKTTIEVHGKKHELELESLRKEIQIKEGTFQQTMKELKAELENKAETSKVLMEHVTSLESQIKSRGHMERFLATKIATLDRSLKATKQAKLESENRLNEEIHKLQSNLEEAMIEGATHTRGKDEYIKALEAQLAGAKIAALAGNSVKSKKGRPTEEETLENQVASLLSLLSAPNSESSLTTASLTMRVKGLESERNDLRKTIAKLTKKLYKVASVIDGIVSQQQDLLLENGASDDDDCDDRQLVRGSKKVEKLQVQITETQDAVEDVLPHKSDDGDDERLVDRAILHVLTSSSFAEGESCDTAPFHPKCNQKGSLTLSDEEKKADDTDAVAIF</sequence>
<evidence type="ECO:0000256" key="3">
    <source>
        <dbReference type="SAM" id="Coils"/>
    </source>
</evidence>
<reference evidence="5" key="2">
    <citation type="submission" date="2008-08" db="EMBL/GenBank/DDBJ databases">
        <authorList>
            <consortium name="Diatom Consortium"/>
            <person name="Grigoriev I."/>
            <person name="Grimwood J."/>
            <person name="Kuo A."/>
            <person name="Otillar R.P."/>
            <person name="Salamov A."/>
            <person name="Detter J.C."/>
            <person name="Lindquist E."/>
            <person name="Shapiro H."/>
            <person name="Lucas S."/>
            <person name="Glavina del Rio T."/>
            <person name="Pitluck S."/>
            <person name="Rokhsar D."/>
            <person name="Bowler C."/>
        </authorList>
    </citation>
    <scope>GENOME REANNOTATION</scope>
    <source>
        <strain evidence="5">CCAP 1055/1</strain>
    </source>
</reference>
<evidence type="ECO:0000313" key="4">
    <source>
        <dbReference type="EMBL" id="EEC44902.1"/>
    </source>
</evidence>
<keyword evidence="5" id="KW-1185">Reference proteome</keyword>
<organism evidence="4 5">
    <name type="scientific">Phaeodactylum tricornutum (strain CCAP 1055/1)</name>
    <dbReference type="NCBI Taxonomy" id="556484"/>
    <lineage>
        <taxon>Eukaryota</taxon>
        <taxon>Sar</taxon>
        <taxon>Stramenopiles</taxon>
        <taxon>Ochrophyta</taxon>
        <taxon>Bacillariophyta</taxon>
        <taxon>Bacillariophyceae</taxon>
        <taxon>Bacillariophycidae</taxon>
        <taxon>Naviculales</taxon>
        <taxon>Phaeodactylaceae</taxon>
        <taxon>Phaeodactylum</taxon>
    </lineage>
</organism>
<dbReference type="GeneID" id="7195273"/>
<dbReference type="GO" id="GO:0051015">
    <property type="term" value="F:actin filament binding"/>
    <property type="evidence" value="ECO:0007669"/>
    <property type="project" value="TreeGrafter"/>
</dbReference>
<keyword evidence="3" id="KW-0175">Coiled coil</keyword>
<dbReference type="GO" id="GO:0005737">
    <property type="term" value="C:cytoplasm"/>
    <property type="evidence" value="ECO:0007669"/>
    <property type="project" value="TreeGrafter"/>
</dbReference>
<dbReference type="KEGG" id="pti:PHATRDRAFT_49011"/>
<dbReference type="InterPro" id="IPR052420">
    <property type="entry name" value="Espin/Espin-like"/>
</dbReference>
<dbReference type="InterPro" id="IPR036770">
    <property type="entry name" value="Ankyrin_rpt-contain_sf"/>
</dbReference>
<feature type="coiled-coil region" evidence="3">
    <location>
        <begin position="473"/>
        <end position="500"/>
    </location>
</feature>
<dbReference type="HOGENOM" id="CLU_375301_0_0_1"/>
<dbReference type="OrthoDB" id="48216at2759"/>
<protein>
    <submittedName>
        <fullName evidence="4">Uncharacterized protein</fullName>
    </submittedName>
</protein>
<dbReference type="PaxDb" id="2850-Phatr49011"/>